<dbReference type="eggNOG" id="ENOG502ZKH6">
    <property type="taxonomic scope" value="Bacteria"/>
</dbReference>
<organism evidence="1 2">
    <name type="scientific">Streptomyces griseus subsp. griseus (strain JCM 4626 / CBS 651.72 / NBRC 13350 / KCC S-0626 / ISP 5235)</name>
    <dbReference type="NCBI Taxonomy" id="455632"/>
    <lineage>
        <taxon>Bacteria</taxon>
        <taxon>Bacillati</taxon>
        <taxon>Actinomycetota</taxon>
        <taxon>Actinomycetes</taxon>
        <taxon>Kitasatosporales</taxon>
        <taxon>Streptomycetaceae</taxon>
        <taxon>Streptomyces</taxon>
    </lineage>
</organism>
<dbReference type="RefSeq" id="WP_012380946.1">
    <property type="nucleotide sequence ID" value="NC_010572.1"/>
</dbReference>
<dbReference type="HOGENOM" id="CLU_144208_0_0_11"/>
<dbReference type="EMBL" id="AP009493">
    <property type="protein sequence ID" value="BAG21713.1"/>
    <property type="molecule type" value="Genomic_DNA"/>
</dbReference>
<dbReference type="KEGG" id="sgr:SGR_4884"/>
<accession>B1VX67</accession>
<dbReference type="PATRIC" id="fig|455632.4.peg.4994"/>
<dbReference type="Proteomes" id="UP000001685">
    <property type="component" value="Chromosome"/>
</dbReference>
<reference evidence="2" key="1">
    <citation type="journal article" date="2008" name="J. Bacteriol.">
        <title>Genome sequence of the streptomycin-producing microorganism Streptomyces griseus IFO 13350.</title>
        <authorList>
            <person name="Ohnishi Y."/>
            <person name="Ishikawa J."/>
            <person name="Hara H."/>
            <person name="Suzuki H."/>
            <person name="Ikenoya M."/>
            <person name="Ikeda H."/>
            <person name="Yamashita A."/>
            <person name="Hattori M."/>
            <person name="Horinouchi S."/>
        </authorList>
    </citation>
    <scope>NUCLEOTIDE SEQUENCE [LARGE SCALE GENOMIC DNA]</scope>
    <source>
        <strain evidence="2">JCM 4626 / NBRC 13350</strain>
    </source>
</reference>
<protein>
    <submittedName>
        <fullName evidence="1">Uncharacterized protein</fullName>
    </submittedName>
</protein>
<evidence type="ECO:0000313" key="2">
    <source>
        <dbReference type="Proteomes" id="UP000001685"/>
    </source>
</evidence>
<evidence type="ECO:0000313" key="1">
    <source>
        <dbReference type="EMBL" id="BAG21713.1"/>
    </source>
</evidence>
<name>B1VX67_STRGG</name>
<proteinExistence type="predicted"/>
<gene>
    <name evidence="1" type="ordered locus">SGR_4884</name>
</gene>
<sequence length="153" mass="16131">MAQALLCAGLDPDDPDATTLVVVVAEQADHQERAAARLGSYGYEGEDCLYLARTDGWAERRLDGELLTVDIVAYPALLKGLEADPGGFAERSSSDPAALRLLRVEARVDAAAYERASEVTLLLTAPAGSPAEEAVALVRSGEDLPLVMAPPPE</sequence>
<dbReference type="AlphaFoldDB" id="B1VX67"/>